<organism evidence="2 3">
    <name type="scientific">Hydnomerulius pinastri MD-312</name>
    <dbReference type="NCBI Taxonomy" id="994086"/>
    <lineage>
        <taxon>Eukaryota</taxon>
        <taxon>Fungi</taxon>
        <taxon>Dikarya</taxon>
        <taxon>Basidiomycota</taxon>
        <taxon>Agaricomycotina</taxon>
        <taxon>Agaricomycetes</taxon>
        <taxon>Agaricomycetidae</taxon>
        <taxon>Boletales</taxon>
        <taxon>Boletales incertae sedis</taxon>
        <taxon>Leucogyrophana</taxon>
    </lineage>
</organism>
<feature type="non-terminal residue" evidence="2">
    <location>
        <position position="162"/>
    </location>
</feature>
<protein>
    <recommendedName>
        <fullName evidence="1">Retrotransposon gag domain-containing protein</fullName>
    </recommendedName>
</protein>
<dbReference type="Proteomes" id="UP000053820">
    <property type="component" value="Unassembled WGS sequence"/>
</dbReference>
<evidence type="ECO:0000313" key="2">
    <source>
        <dbReference type="EMBL" id="KIJ60873.1"/>
    </source>
</evidence>
<sequence length="162" mass="19210">YDGSVDSRAFHRFVTEGTAYVEAGEVKSRNQVFILSHFLKGKAHEFYIREVSNDPYSWRLREFFVGMFNYCFPINYRTKQRHKLTNCFQRNRSVRDYLSELNELWNLIGDVSERDKVMKLWEGLNKYLQAELWKSHLNPETSRLAIVIEEAEIIEIAFSVGD</sequence>
<gene>
    <name evidence="2" type="ORF">HYDPIDRAFT_46246</name>
</gene>
<name>A0A0C9W3P2_9AGAM</name>
<dbReference type="AlphaFoldDB" id="A0A0C9W3P2"/>
<feature type="domain" description="Retrotransposon gag" evidence="1">
    <location>
        <begin position="35"/>
        <end position="125"/>
    </location>
</feature>
<evidence type="ECO:0000313" key="3">
    <source>
        <dbReference type="Proteomes" id="UP000053820"/>
    </source>
</evidence>
<dbReference type="EMBL" id="KN839868">
    <property type="protein sequence ID" value="KIJ60873.1"/>
    <property type="molecule type" value="Genomic_DNA"/>
</dbReference>
<proteinExistence type="predicted"/>
<dbReference type="OrthoDB" id="3205788at2759"/>
<dbReference type="Pfam" id="PF03732">
    <property type="entry name" value="Retrotrans_gag"/>
    <property type="match status" value="1"/>
</dbReference>
<reference evidence="2 3" key="1">
    <citation type="submission" date="2014-04" db="EMBL/GenBank/DDBJ databases">
        <title>Evolutionary Origins and Diversification of the Mycorrhizal Mutualists.</title>
        <authorList>
            <consortium name="DOE Joint Genome Institute"/>
            <consortium name="Mycorrhizal Genomics Consortium"/>
            <person name="Kohler A."/>
            <person name="Kuo A."/>
            <person name="Nagy L.G."/>
            <person name="Floudas D."/>
            <person name="Copeland A."/>
            <person name="Barry K.W."/>
            <person name="Cichocki N."/>
            <person name="Veneault-Fourrey C."/>
            <person name="LaButti K."/>
            <person name="Lindquist E.A."/>
            <person name="Lipzen A."/>
            <person name="Lundell T."/>
            <person name="Morin E."/>
            <person name="Murat C."/>
            <person name="Riley R."/>
            <person name="Ohm R."/>
            <person name="Sun H."/>
            <person name="Tunlid A."/>
            <person name="Henrissat B."/>
            <person name="Grigoriev I.V."/>
            <person name="Hibbett D.S."/>
            <person name="Martin F."/>
        </authorList>
    </citation>
    <scope>NUCLEOTIDE SEQUENCE [LARGE SCALE GENOMIC DNA]</scope>
    <source>
        <strain evidence="2 3">MD-312</strain>
    </source>
</reference>
<dbReference type="HOGENOM" id="CLU_108608_0_0_1"/>
<accession>A0A0C9W3P2</accession>
<keyword evidence="3" id="KW-1185">Reference proteome</keyword>
<dbReference type="InterPro" id="IPR005162">
    <property type="entry name" value="Retrotrans_gag_dom"/>
</dbReference>
<feature type="non-terminal residue" evidence="2">
    <location>
        <position position="1"/>
    </location>
</feature>
<evidence type="ECO:0000259" key="1">
    <source>
        <dbReference type="Pfam" id="PF03732"/>
    </source>
</evidence>